<reference evidence="1" key="1">
    <citation type="submission" date="2016-03" db="EMBL/GenBank/DDBJ databases">
        <authorList>
            <person name="Ploux O."/>
        </authorList>
    </citation>
    <scope>NUCLEOTIDE SEQUENCE</scope>
    <source>
        <tissue evidence="1">Mantle</tissue>
    </source>
</reference>
<organism evidence="1">
    <name type="scientific">Pinctada fucata</name>
    <name type="common">Akoya pearl oyster</name>
    <name type="synonym">Pinctada imbricata fucata</name>
    <dbReference type="NCBI Taxonomy" id="50426"/>
    <lineage>
        <taxon>Eukaryota</taxon>
        <taxon>Metazoa</taxon>
        <taxon>Spiralia</taxon>
        <taxon>Lophotrochozoa</taxon>
        <taxon>Mollusca</taxon>
        <taxon>Bivalvia</taxon>
        <taxon>Autobranchia</taxon>
        <taxon>Pteriomorphia</taxon>
        <taxon>Pterioida</taxon>
        <taxon>Pterioidea</taxon>
        <taxon>Pteriidae</taxon>
        <taxon>Pinctada</taxon>
    </lineage>
</organism>
<sequence length="72" mass="8317">MLIHNACDYGDCENYNSAMIFRIQVVYNTSSGEIIFVNSRFITKKGFFFVINNNRGDKEKLHIACTCSFRIP</sequence>
<proteinExistence type="predicted"/>
<dbReference type="EMBL" id="GELH01001005">
    <property type="protein sequence ID" value="JAS03267.1"/>
    <property type="molecule type" value="Transcribed_RNA"/>
</dbReference>
<evidence type="ECO:0000313" key="1">
    <source>
        <dbReference type="EMBL" id="JAS03267.1"/>
    </source>
</evidence>
<dbReference type="EMBL" id="GELH01001006">
    <property type="protein sequence ID" value="JAS03266.1"/>
    <property type="molecule type" value="Transcribed_RNA"/>
</dbReference>
<dbReference type="AlphaFoldDB" id="A0A194ALF1"/>
<name>A0A194ALF1_PINFU</name>
<protein>
    <submittedName>
        <fullName evidence="1">Uncharacterized protein</fullName>
    </submittedName>
</protein>
<accession>A0A194ALF1</accession>